<sequence>MFGSPGTGKSRLAACLPSILPKMSTKEILECSTITSIAGKFLDGKLTKARPCRTPHYSCSLAAMVGGGVGKKVKPGEITLAHNGVLFLDELPEFPQHVIDA</sequence>
<dbReference type="InterPro" id="IPR027417">
    <property type="entry name" value="P-loop_NTPase"/>
</dbReference>
<dbReference type="SUPFAM" id="SSF52540">
    <property type="entry name" value="P-loop containing nucleoside triphosphate hydrolases"/>
    <property type="match status" value="1"/>
</dbReference>
<organism evidence="2 3">
    <name type="scientific">Rickettsia argasii T170-B</name>
    <dbReference type="NCBI Taxonomy" id="1268837"/>
    <lineage>
        <taxon>Bacteria</taxon>
        <taxon>Pseudomonadati</taxon>
        <taxon>Pseudomonadota</taxon>
        <taxon>Alphaproteobacteria</taxon>
        <taxon>Rickettsiales</taxon>
        <taxon>Rickettsiaceae</taxon>
        <taxon>Rickettsieae</taxon>
        <taxon>Rickettsia</taxon>
        <taxon>spotted fever group</taxon>
    </lineage>
</organism>
<dbReference type="InterPro" id="IPR045006">
    <property type="entry name" value="CHLI-like"/>
</dbReference>
<comment type="caution">
    <text evidence="2">The sequence shown here is derived from an EMBL/GenBank/DDBJ whole genome shotgun (WGS) entry which is preliminary data.</text>
</comment>
<dbReference type="GO" id="GO:0005524">
    <property type="term" value="F:ATP binding"/>
    <property type="evidence" value="ECO:0007669"/>
    <property type="project" value="InterPro"/>
</dbReference>
<reference evidence="2 3" key="1">
    <citation type="submission" date="2015-01" db="EMBL/GenBank/DDBJ databases">
        <title>Genome Sequencing of Rickettsiales /home/snadendla/prok_pipe/test/illegal_ec_num.txt.</title>
        <authorList>
            <person name="Daugherty S.C."/>
            <person name="Su Q."/>
            <person name="Abolude K."/>
            <person name="Beier-Sexton M."/>
            <person name="Carlyon J.A."/>
            <person name="Carter R."/>
            <person name="Day N.P."/>
            <person name="Dumler S.J."/>
            <person name="Dyachenko V."/>
            <person name="Godinez A."/>
            <person name="Kurtti T.J."/>
            <person name="Lichay M."/>
            <person name="Mullins K.E."/>
            <person name="Ott S."/>
            <person name="Pappas-Brown V."/>
            <person name="Paris D.H."/>
            <person name="Patel P."/>
            <person name="Richards A.L."/>
            <person name="Sadzewicz L."/>
            <person name="Sears K."/>
            <person name="Seidman D."/>
            <person name="Sengamalay N."/>
            <person name="Stenos J."/>
            <person name="Tallon L.J."/>
            <person name="Vincent G."/>
            <person name="Fraser C.M."/>
            <person name="Munderloh U."/>
            <person name="Dunning-Hotopp J.C."/>
        </authorList>
    </citation>
    <scope>NUCLEOTIDE SEQUENCE [LARGE SCALE GENOMIC DNA]</scope>
    <source>
        <strain evidence="2 3">T170-B</strain>
    </source>
</reference>
<dbReference type="Gene3D" id="3.40.50.300">
    <property type="entry name" value="P-loop containing nucleotide triphosphate hydrolases"/>
    <property type="match status" value="1"/>
</dbReference>
<dbReference type="PANTHER" id="PTHR32039">
    <property type="entry name" value="MAGNESIUM-CHELATASE SUBUNIT CHLI"/>
    <property type="match status" value="1"/>
</dbReference>
<proteinExistence type="predicted"/>
<dbReference type="Pfam" id="PF01078">
    <property type="entry name" value="Mg_chelatase"/>
    <property type="match status" value="1"/>
</dbReference>
<dbReference type="EMBL" id="LAOQ01000001">
    <property type="protein sequence ID" value="KJW05555.1"/>
    <property type="molecule type" value="Genomic_DNA"/>
</dbReference>
<name>A0A0F3RGH5_9RICK</name>
<gene>
    <name evidence="2" type="ORF">RAT170B_0375</name>
</gene>
<evidence type="ECO:0000313" key="3">
    <source>
        <dbReference type="Proteomes" id="UP000033736"/>
    </source>
</evidence>
<feature type="domain" description="Magnesium chelatase ChlI-like catalytic" evidence="1">
    <location>
        <begin position="1"/>
        <end position="100"/>
    </location>
</feature>
<evidence type="ECO:0000259" key="1">
    <source>
        <dbReference type="Pfam" id="PF01078"/>
    </source>
</evidence>
<dbReference type="InterPro" id="IPR000523">
    <property type="entry name" value="Mg_chelatse_chII-like_cat_dom"/>
</dbReference>
<evidence type="ECO:0000313" key="2">
    <source>
        <dbReference type="EMBL" id="KJW05555.1"/>
    </source>
</evidence>
<protein>
    <submittedName>
        <fullName evidence="2">Sigma-54 interaction domain protein</fullName>
    </submittedName>
</protein>
<dbReference type="PATRIC" id="fig|1268837.3.peg.385"/>
<dbReference type="PANTHER" id="PTHR32039:SF7">
    <property type="entry name" value="COMPETENCE PROTEIN COMM"/>
    <property type="match status" value="1"/>
</dbReference>
<accession>A0A0F3RGH5</accession>
<keyword evidence="3" id="KW-1185">Reference proteome</keyword>
<dbReference type="AlphaFoldDB" id="A0A0F3RGH5"/>
<dbReference type="Proteomes" id="UP000033736">
    <property type="component" value="Unassembled WGS sequence"/>
</dbReference>